<accession>A0A433TJA0</accession>
<keyword evidence="4" id="KW-1185">Reference proteome</keyword>
<feature type="domain" description="F-box" evidence="2">
    <location>
        <begin position="29"/>
        <end position="75"/>
    </location>
</feature>
<dbReference type="InterPro" id="IPR001810">
    <property type="entry name" value="F-box_dom"/>
</dbReference>
<dbReference type="Pfam" id="PF00646">
    <property type="entry name" value="F-box"/>
    <property type="match status" value="1"/>
</dbReference>
<dbReference type="EMBL" id="RQTK01000327">
    <property type="protein sequence ID" value="RUS81601.1"/>
    <property type="molecule type" value="Genomic_DNA"/>
</dbReference>
<dbReference type="Proteomes" id="UP000271974">
    <property type="component" value="Unassembled WGS sequence"/>
</dbReference>
<evidence type="ECO:0000313" key="3">
    <source>
        <dbReference type="EMBL" id="RUS81601.1"/>
    </source>
</evidence>
<evidence type="ECO:0000313" key="4">
    <source>
        <dbReference type="Proteomes" id="UP000271974"/>
    </source>
</evidence>
<evidence type="ECO:0000259" key="2">
    <source>
        <dbReference type="PROSITE" id="PS50181"/>
    </source>
</evidence>
<dbReference type="GO" id="GO:0031398">
    <property type="term" value="P:positive regulation of protein ubiquitination"/>
    <property type="evidence" value="ECO:0007669"/>
    <property type="project" value="TreeGrafter"/>
</dbReference>
<sequence>MGRKRHSVGLSQEMPIKKKTRKGKKRKHVNSWVKLPYPAMEKVLENLTDCEKFRTAQVCQSWKHAFQNPRLWRTRHFEFGGPKANASGSKALAFVRTKGQYLQRVFVTCHHVTSNTCENITHTLEAFVSHLEDADLEEFHISGLELDRFWKYGHLRAKVADSLLELLRQKRNLKVLELSQAQLGLLPGAEILQTVAQACGTKLCKLLLEDFFHSYLAVFDLDQFKTALQSFSNLTVVSLNYCCIYDELIKTWAETLKGKLETLRIKACDNEAHAHTISDWSWKALVLSCPNLILDLSIVGIGPASSLIPILAPHAPLTSLHIWSGYDNDIPLQVASAIYELIRERQTVLTSADIMLCAVSDPSMELLRDLREEMQSLAQERGISLVLQNDLF</sequence>
<feature type="compositionally biased region" description="Basic residues" evidence="1">
    <location>
        <begin position="17"/>
        <end position="28"/>
    </location>
</feature>
<dbReference type="STRING" id="188477.A0A433TJA0"/>
<comment type="caution">
    <text evidence="3">The sequence shown here is derived from an EMBL/GenBank/DDBJ whole genome shotgun (WGS) entry which is preliminary data.</text>
</comment>
<protein>
    <recommendedName>
        <fullName evidence="2">F-box domain-containing protein</fullName>
    </recommendedName>
</protein>
<dbReference type="InterPro" id="IPR032675">
    <property type="entry name" value="LRR_dom_sf"/>
</dbReference>
<feature type="region of interest" description="Disordered" evidence="1">
    <location>
        <begin position="1"/>
        <end position="28"/>
    </location>
</feature>
<dbReference type="Gene3D" id="1.20.1280.50">
    <property type="match status" value="1"/>
</dbReference>
<evidence type="ECO:0000256" key="1">
    <source>
        <dbReference type="SAM" id="MobiDB-lite"/>
    </source>
</evidence>
<dbReference type="OrthoDB" id="6421103at2759"/>
<dbReference type="Gene3D" id="3.80.10.10">
    <property type="entry name" value="Ribonuclease Inhibitor"/>
    <property type="match status" value="1"/>
</dbReference>
<gene>
    <name evidence="3" type="ORF">EGW08_010614</name>
</gene>
<name>A0A433TJA0_ELYCH</name>
<dbReference type="SUPFAM" id="SSF81383">
    <property type="entry name" value="F-box domain"/>
    <property type="match status" value="1"/>
</dbReference>
<dbReference type="InterPro" id="IPR036047">
    <property type="entry name" value="F-box-like_dom_sf"/>
</dbReference>
<dbReference type="AlphaFoldDB" id="A0A433TJA0"/>
<organism evidence="3 4">
    <name type="scientific">Elysia chlorotica</name>
    <name type="common">Eastern emerald elysia</name>
    <name type="synonym">Sea slug</name>
    <dbReference type="NCBI Taxonomy" id="188477"/>
    <lineage>
        <taxon>Eukaryota</taxon>
        <taxon>Metazoa</taxon>
        <taxon>Spiralia</taxon>
        <taxon>Lophotrochozoa</taxon>
        <taxon>Mollusca</taxon>
        <taxon>Gastropoda</taxon>
        <taxon>Heterobranchia</taxon>
        <taxon>Euthyneura</taxon>
        <taxon>Panpulmonata</taxon>
        <taxon>Sacoglossa</taxon>
        <taxon>Placobranchoidea</taxon>
        <taxon>Plakobranchidae</taxon>
        <taxon>Elysia</taxon>
    </lineage>
</organism>
<dbReference type="PROSITE" id="PS50181">
    <property type="entry name" value="FBOX"/>
    <property type="match status" value="1"/>
</dbReference>
<dbReference type="SUPFAM" id="SSF52047">
    <property type="entry name" value="RNI-like"/>
    <property type="match status" value="1"/>
</dbReference>
<dbReference type="PANTHER" id="PTHR20933">
    <property type="entry name" value="F-BOX ONLY PROTEIN 33"/>
    <property type="match status" value="1"/>
</dbReference>
<proteinExistence type="predicted"/>
<reference evidence="3 4" key="1">
    <citation type="submission" date="2019-01" db="EMBL/GenBank/DDBJ databases">
        <title>A draft genome assembly of the solar-powered sea slug Elysia chlorotica.</title>
        <authorList>
            <person name="Cai H."/>
            <person name="Li Q."/>
            <person name="Fang X."/>
            <person name="Li J."/>
            <person name="Curtis N.E."/>
            <person name="Altenburger A."/>
            <person name="Shibata T."/>
            <person name="Feng M."/>
            <person name="Maeda T."/>
            <person name="Schwartz J.A."/>
            <person name="Shigenobu S."/>
            <person name="Lundholm N."/>
            <person name="Nishiyama T."/>
            <person name="Yang H."/>
            <person name="Hasebe M."/>
            <person name="Li S."/>
            <person name="Pierce S.K."/>
            <person name="Wang J."/>
        </authorList>
    </citation>
    <scope>NUCLEOTIDE SEQUENCE [LARGE SCALE GENOMIC DNA]</scope>
    <source>
        <strain evidence="3">EC2010</strain>
        <tissue evidence="3">Whole organism of an adult</tissue>
    </source>
</reference>
<dbReference type="PANTHER" id="PTHR20933:SF3">
    <property type="entry name" value="F-BOX ONLY PROTEIN 33"/>
    <property type="match status" value="1"/>
</dbReference>